<organism evidence="2">
    <name type="scientific">uncultured Caudovirales phage</name>
    <dbReference type="NCBI Taxonomy" id="2100421"/>
    <lineage>
        <taxon>Viruses</taxon>
        <taxon>Duplodnaviria</taxon>
        <taxon>Heunggongvirae</taxon>
        <taxon>Uroviricota</taxon>
        <taxon>Caudoviricetes</taxon>
        <taxon>Peduoviridae</taxon>
        <taxon>Maltschvirus</taxon>
        <taxon>Maltschvirus maltsch</taxon>
    </lineage>
</organism>
<name>A0A6J7WZK0_9CAUD</name>
<feature type="compositionally biased region" description="Polar residues" evidence="1">
    <location>
        <begin position="1"/>
        <end position="12"/>
    </location>
</feature>
<evidence type="ECO:0000256" key="1">
    <source>
        <dbReference type="SAM" id="MobiDB-lite"/>
    </source>
</evidence>
<sequence length="76" mass="8720">MANGIENYQTYTGEGEEPSENTYEVQSRKKGGKYQTHLVTNKENQALMHYAGRNVGEGYTKRMLLNGKVYKRHTGY</sequence>
<accession>A0A6J7WZK0</accession>
<dbReference type="EMBL" id="LR798301">
    <property type="protein sequence ID" value="CAB5222335.1"/>
    <property type="molecule type" value="Genomic_DNA"/>
</dbReference>
<protein>
    <submittedName>
        <fullName evidence="2">Uncharacterized protein</fullName>
    </submittedName>
</protein>
<reference evidence="2" key="1">
    <citation type="submission" date="2020-05" db="EMBL/GenBank/DDBJ databases">
        <authorList>
            <person name="Chiriac C."/>
            <person name="Salcher M."/>
            <person name="Ghai R."/>
            <person name="Kavagutti S V."/>
        </authorList>
    </citation>
    <scope>NUCLEOTIDE SEQUENCE</scope>
</reference>
<evidence type="ECO:0000313" key="2">
    <source>
        <dbReference type="EMBL" id="CAB5222335.1"/>
    </source>
</evidence>
<proteinExistence type="predicted"/>
<gene>
    <name evidence="2" type="ORF">UFOVP361_135</name>
</gene>
<feature type="region of interest" description="Disordered" evidence="1">
    <location>
        <begin position="1"/>
        <end position="33"/>
    </location>
</feature>